<proteinExistence type="predicted"/>
<keyword evidence="2" id="KW-1185">Reference proteome</keyword>
<comment type="caution">
    <text evidence="1">The sequence shown here is derived from an EMBL/GenBank/DDBJ whole genome shotgun (WGS) entry which is preliminary data.</text>
</comment>
<reference evidence="1 2" key="1">
    <citation type="submission" date="2020-08" db="EMBL/GenBank/DDBJ databases">
        <title>Genomic Encyclopedia of Type Strains, Phase IV (KMG-IV): sequencing the most valuable type-strain genomes for metagenomic binning, comparative biology and taxonomic classification.</title>
        <authorList>
            <person name="Goeker M."/>
        </authorList>
    </citation>
    <scope>NUCLEOTIDE SEQUENCE [LARGE SCALE GENOMIC DNA]</scope>
    <source>
        <strain evidence="1 2">DSM 102235</strain>
    </source>
</reference>
<name>A0A7W6DUS3_9RHOB</name>
<sequence>MLAKIARGLAEQYLNSCSQALGGTQEQDDPAPAIGSIIAIINAAILLPNIQSDQNPAIFHALALQLCAAG</sequence>
<organism evidence="1 2">
    <name type="scientific">Sagittula marina</name>
    <dbReference type="NCBI Taxonomy" id="943940"/>
    <lineage>
        <taxon>Bacteria</taxon>
        <taxon>Pseudomonadati</taxon>
        <taxon>Pseudomonadota</taxon>
        <taxon>Alphaproteobacteria</taxon>
        <taxon>Rhodobacterales</taxon>
        <taxon>Roseobacteraceae</taxon>
        <taxon>Sagittula</taxon>
    </lineage>
</organism>
<dbReference type="RefSeq" id="WP_183969774.1">
    <property type="nucleotide sequence ID" value="NZ_BAABBZ010000017.1"/>
</dbReference>
<dbReference type="EMBL" id="JACIEJ010000016">
    <property type="protein sequence ID" value="MBB3988166.1"/>
    <property type="molecule type" value="Genomic_DNA"/>
</dbReference>
<evidence type="ECO:0000313" key="2">
    <source>
        <dbReference type="Proteomes" id="UP000541426"/>
    </source>
</evidence>
<accession>A0A7W6DUS3</accession>
<gene>
    <name evidence="1" type="ORF">GGQ68_004522</name>
</gene>
<dbReference type="AlphaFoldDB" id="A0A7W6DUS3"/>
<dbReference type="Proteomes" id="UP000541426">
    <property type="component" value="Unassembled WGS sequence"/>
</dbReference>
<evidence type="ECO:0000313" key="1">
    <source>
        <dbReference type="EMBL" id="MBB3988166.1"/>
    </source>
</evidence>
<protein>
    <submittedName>
        <fullName evidence="1">Uncharacterized protein</fullName>
    </submittedName>
</protein>